<proteinExistence type="predicted"/>
<protein>
    <submittedName>
        <fullName evidence="1">Uncharacterized protein</fullName>
    </submittedName>
</protein>
<name>A0A0A9A029_ARUDO</name>
<accession>A0A0A9A029</accession>
<evidence type="ECO:0000313" key="1">
    <source>
        <dbReference type="EMBL" id="JAD43313.1"/>
    </source>
</evidence>
<sequence>MIYYKFILFTLILGDSS</sequence>
<reference evidence="1" key="1">
    <citation type="submission" date="2014-09" db="EMBL/GenBank/DDBJ databases">
        <authorList>
            <person name="Magalhaes I.L.F."/>
            <person name="Oliveira U."/>
            <person name="Santos F.R."/>
            <person name="Vidigal T.H.D.A."/>
            <person name="Brescovit A.D."/>
            <person name="Santos A.J."/>
        </authorList>
    </citation>
    <scope>NUCLEOTIDE SEQUENCE</scope>
    <source>
        <tissue evidence="1">Shoot tissue taken approximately 20 cm above the soil surface</tissue>
    </source>
</reference>
<dbReference type="EMBL" id="GBRH01254582">
    <property type="protein sequence ID" value="JAD43313.1"/>
    <property type="molecule type" value="Transcribed_RNA"/>
</dbReference>
<organism evidence="1">
    <name type="scientific">Arundo donax</name>
    <name type="common">Giant reed</name>
    <name type="synonym">Donax arundinaceus</name>
    <dbReference type="NCBI Taxonomy" id="35708"/>
    <lineage>
        <taxon>Eukaryota</taxon>
        <taxon>Viridiplantae</taxon>
        <taxon>Streptophyta</taxon>
        <taxon>Embryophyta</taxon>
        <taxon>Tracheophyta</taxon>
        <taxon>Spermatophyta</taxon>
        <taxon>Magnoliopsida</taxon>
        <taxon>Liliopsida</taxon>
        <taxon>Poales</taxon>
        <taxon>Poaceae</taxon>
        <taxon>PACMAD clade</taxon>
        <taxon>Arundinoideae</taxon>
        <taxon>Arundineae</taxon>
        <taxon>Arundo</taxon>
    </lineage>
</organism>
<dbReference type="AlphaFoldDB" id="A0A0A9A029"/>
<reference evidence="1" key="2">
    <citation type="journal article" date="2015" name="Data Brief">
        <title>Shoot transcriptome of the giant reed, Arundo donax.</title>
        <authorList>
            <person name="Barrero R.A."/>
            <person name="Guerrero F.D."/>
            <person name="Moolhuijzen P."/>
            <person name="Goolsby J.A."/>
            <person name="Tidwell J."/>
            <person name="Bellgard S.E."/>
            <person name="Bellgard M.I."/>
        </authorList>
    </citation>
    <scope>NUCLEOTIDE SEQUENCE</scope>
    <source>
        <tissue evidence="1">Shoot tissue taken approximately 20 cm above the soil surface</tissue>
    </source>
</reference>